<keyword evidence="1 6" id="KW-0479">Metal-binding</keyword>
<dbReference type="GO" id="GO:0046983">
    <property type="term" value="F:protein dimerization activity"/>
    <property type="evidence" value="ECO:0007669"/>
    <property type="project" value="UniProtKB-UniRule"/>
</dbReference>
<organism evidence="9 10">
    <name type="scientific">Pyxidicoccus fallax</name>
    <dbReference type="NCBI Taxonomy" id="394095"/>
    <lineage>
        <taxon>Bacteria</taxon>
        <taxon>Pseudomonadati</taxon>
        <taxon>Myxococcota</taxon>
        <taxon>Myxococcia</taxon>
        <taxon>Myxococcales</taxon>
        <taxon>Cystobacterineae</taxon>
        <taxon>Myxococcaceae</taxon>
        <taxon>Pyxidicoccus</taxon>
    </lineage>
</organism>
<dbReference type="NCBIfam" id="TIGR00382">
    <property type="entry name" value="clpX"/>
    <property type="match status" value="1"/>
</dbReference>
<sequence>MAGKNVEKRDNQTLCCSFCGKSQKEVKKLIAGPTVYICDECIGLCNDIIAEEIDREETKDTKLRIPRPSEIKAVLDEYVIGQERAKKTLSVAVHNHYKRIESKVAMEDVELQKSNILLLGPTGSGKTLLAQTLARILNVPFTIADATCLTEAGYVGEDVENIIVNLLQAADHDIERAQRGIVYIDEIDKIARKSENPSITRDVSGEGVQQALLKIIEGTVANVPPKGGRKHPQQEFLQVDTTNILFICGGAFGGLDQVIERRLGGRSLGFGADIQSKKQRNLTELLKHVEPEDLLKFGMIPEFIGRLPIITALEELDEPALINILNQPKNALTKQYRKLFELDGVTLKFTDGALKAIATEAIRRKAGARGLRSILESAMLDVMYEIPSRKTAREVLISEEVILKKSEPVVLHAHEKEAEAKKESA</sequence>
<keyword evidence="9" id="KW-0645">Protease</keyword>
<evidence type="ECO:0000259" key="8">
    <source>
        <dbReference type="PROSITE" id="PS51902"/>
    </source>
</evidence>
<feature type="binding site" evidence="6">
    <location>
        <begin position="121"/>
        <end position="128"/>
    </location>
    <ligand>
        <name>ATP</name>
        <dbReference type="ChEBI" id="CHEBI:30616"/>
    </ligand>
</feature>
<dbReference type="InterPro" id="IPR046425">
    <property type="entry name" value="ClpX_bact"/>
</dbReference>
<name>A0A848LDN8_9BACT</name>
<feature type="domain" description="ClpX-type ZB" evidence="8">
    <location>
        <begin position="3"/>
        <end position="57"/>
    </location>
</feature>
<evidence type="ECO:0000256" key="3">
    <source>
        <dbReference type="ARBA" id="ARBA00022833"/>
    </source>
</evidence>
<dbReference type="InterPro" id="IPR038366">
    <property type="entry name" value="Znf_CppX_C4_sf"/>
</dbReference>
<dbReference type="Proteomes" id="UP000518300">
    <property type="component" value="Unassembled WGS sequence"/>
</dbReference>
<dbReference type="SMART" id="SM00994">
    <property type="entry name" value="zf-C4_ClpX"/>
    <property type="match status" value="1"/>
</dbReference>
<gene>
    <name evidence="6 9" type="primary">clpX</name>
    <name evidence="9" type="ORF">HG543_08605</name>
</gene>
<dbReference type="InterPro" id="IPR050052">
    <property type="entry name" value="ATP-dep_Clp_protease_ClpX"/>
</dbReference>
<proteinExistence type="inferred from homology"/>
<keyword evidence="9" id="KW-0378">Hydrolase</keyword>
<evidence type="ECO:0000313" key="9">
    <source>
        <dbReference type="EMBL" id="NMO14913.1"/>
    </source>
</evidence>
<keyword evidence="3 6" id="KW-0862">Zinc</keyword>
<dbReference type="SMART" id="SM00382">
    <property type="entry name" value="AAA"/>
    <property type="match status" value="1"/>
</dbReference>
<protein>
    <recommendedName>
        <fullName evidence="6">ATP-dependent Clp protease ATP-binding subunit ClpX</fullName>
    </recommendedName>
</protein>
<feature type="binding site" evidence="6 7">
    <location>
        <position position="38"/>
    </location>
    <ligand>
        <name>Zn(2+)</name>
        <dbReference type="ChEBI" id="CHEBI:29105"/>
    </ligand>
</feature>
<dbReference type="InterPro" id="IPR003959">
    <property type="entry name" value="ATPase_AAA_core"/>
</dbReference>
<dbReference type="InterPro" id="IPR004487">
    <property type="entry name" value="Clp_protease_ATP-bd_su_ClpX"/>
</dbReference>
<dbReference type="GO" id="GO:0051301">
    <property type="term" value="P:cell division"/>
    <property type="evidence" value="ECO:0007669"/>
    <property type="project" value="TreeGrafter"/>
</dbReference>
<keyword evidence="4 6" id="KW-0067">ATP-binding</keyword>
<dbReference type="EMBL" id="JABBJJ010000028">
    <property type="protein sequence ID" value="NMO14913.1"/>
    <property type="molecule type" value="Genomic_DNA"/>
</dbReference>
<keyword evidence="10" id="KW-1185">Reference proteome</keyword>
<evidence type="ECO:0000256" key="1">
    <source>
        <dbReference type="ARBA" id="ARBA00022723"/>
    </source>
</evidence>
<dbReference type="InterPro" id="IPR027417">
    <property type="entry name" value="P-loop_NTPase"/>
</dbReference>
<feature type="binding site" evidence="6 7">
    <location>
        <position position="16"/>
    </location>
    <ligand>
        <name>Zn(2+)</name>
        <dbReference type="ChEBI" id="CHEBI:29105"/>
    </ligand>
</feature>
<accession>A0A848LDN8</accession>
<dbReference type="InterPro" id="IPR019489">
    <property type="entry name" value="Clp_ATPase_C"/>
</dbReference>
<dbReference type="RefSeq" id="WP_169344208.1">
    <property type="nucleotide sequence ID" value="NZ_JABBJJ010000028.1"/>
</dbReference>
<feature type="binding site" evidence="6 7">
    <location>
        <position position="41"/>
    </location>
    <ligand>
        <name>Zn(2+)</name>
        <dbReference type="ChEBI" id="CHEBI:29105"/>
    </ligand>
</feature>
<dbReference type="GO" id="GO:0008270">
    <property type="term" value="F:zinc ion binding"/>
    <property type="evidence" value="ECO:0007669"/>
    <property type="project" value="UniProtKB-UniRule"/>
</dbReference>
<evidence type="ECO:0000256" key="6">
    <source>
        <dbReference type="HAMAP-Rule" id="MF_00175"/>
    </source>
</evidence>
<dbReference type="InterPro" id="IPR010603">
    <property type="entry name" value="Znf_CppX_C4"/>
</dbReference>
<dbReference type="FunFam" id="1.10.8.60:FF:000002">
    <property type="entry name" value="ATP-dependent Clp protease ATP-binding subunit ClpX"/>
    <property type="match status" value="1"/>
</dbReference>
<dbReference type="Gene3D" id="3.40.50.300">
    <property type="entry name" value="P-loop containing nucleotide triphosphate hydrolases"/>
    <property type="match status" value="1"/>
</dbReference>
<dbReference type="GO" id="GO:0008233">
    <property type="term" value="F:peptidase activity"/>
    <property type="evidence" value="ECO:0007669"/>
    <property type="project" value="UniProtKB-KW"/>
</dbReference>
<evidence type="ECO:0000313" key="10">
    <source>
        <dbReference type="Proteomes" id="UP000518300"/>
    </source>
</evidence>
<dbReference type="SMART" id="SM01086">
    <property type="entry name" value="ClpB_D2-small"/>
    <property type="match status" value="1"/>
</dbReference>
<dbReference type="FunFam" id="3.40.50.300:FF:000005">
    <property type="entry name" value="ATP-dependent Clp protease ATP-binding subunit ClpX"/>
    <property type="match status" value="1"/>
</dbReference>
<dbReference type="PANTHER" id="PTHR48102">
    <property type="entry name" value="ATP-DEPENDENT CLP PROTEASE ATP-BINDING SUBUNIT CLPX-LIKE, MITOCHONDRIAL-RELATED"/>
    <property type="match status" value="1"/>
</dbReference>
<dbReference type="GO" id="GO:0140662">
    <property type="term" value="F:ATP-dependent protein folding chaperone"/>
    <property type="evidence" value="ECO:0007669"/>
    <property type="project" value="InterPro"/>
</dbReference>
<reference evidence="9 10" key="1">
    <citation type="submission" date="2020-04" db="EMBL/GenBank/DDBJ databases">
        <title>Draft genome of Pyxidicoccus fallax type strain.</title>
        <authorList>
            <person name="Whitworth D.E."/>
        </authorList>
    </citation>
    <scope>NUCLEOTIDE SEQUENCE [LARGE SCALE GENOMIC DNA]</scope>
    <source>
        <strain evidence="9 10">DSM 14698</strain>
    </source>
</reference>
<dbReference type="Gene3D" id="6.20.220.10">
    <property type="entry name" value="ClpX chaperone, C4-type zinc finger domain"/>
    <property type="match status" value="1"/>
</dbReference>
<dbReference type="PANTHER" id="PTHR48102:SF7">
    <property type="entry name" value="ATP-DEPENDENT CLP PROTEASE ATP-BINDING SUBUNIT CLPX-LIKE, MITOCHONDRIAL"/>
    <property type="match status" value="1"/>
</dbReference>
<dbReference type="Pfam" id="PF06689">
    <property type="entry name" value="zf-C4_ClpX"/>
    <property type="match status" value="1"/>
</dbReference>
<comment type="function">
    <text evidence="6">ATP-dependent specificity component of the Clp protease. It directs the protease to specific substrates. Can perform chaperone functions in the absence of ClpP.</text>
</comment>
<dbReference type="HAMAP" id="MF_00175">
    <property type="entry name" value="ClpX"/>
    <property type="match status" value="1"/>
</dbReference>
<dbReference type="AlphaFoldDB" id="A0A848LDN8"/>
<keyword evidence="2 6" id="KW-0547">Nucleotide-binding</keyword>
<dbReference type="GO" id="GO:0016887">
    <property type="term" value="F:ATP hydrolysis activity"/>
    <property type="evidence" value="ECO:0007669"/>
    <property type="project" value="InterPro"/>
</dbReference>
<dbReference type="Gene3D" id="1.10.8.60">
    <property type="match status" value="1"/>
</dbReference>
<dbReference type="InterPro" id="IPR003593">
    <property type="entry name" value="AAA+_ATPase"/>
</dbReference>
<dbReference type="GO" id="GO:0051082">
    <property type="term" value="F:unfolded protein binding"/>
    <property type="evidence" value="ECO:0007669"/>
    <property type="project" value="UniProtKB-UniRule"/>
</dbReference>
<dbReference type="NCBIfam" id="NF003745">
    <property type="entry name" value="PRK05342.1"/>
    <property type="match status" value="1"/>
</dbReference>
<dbReference type="GO" id="GO:0005524">
    <property type="term" value="F:ATP binding"/>
    <property type="evidence" value="ECO:0007669"/>
    <property type="project" value="UniProtKB-UniRule"/>
</dbReference>
<comment type="subunit">
    <text evidence="6">Component of the ClpX-ClpP complex. Forms a hexameric ring that, in the presence of ATP, binds to fourteen ClpP subunits assembled into a disk-like structure with a central cavity, resembling the structure of eukaryotic proteasomes.</text>
</comment>
<evidence type="ECO:0000256" key="4">
    <source>
        <dbReference type="ARBA" id="ARBA00022840"/>
    </source>
</evidence>
<comment type="caution">
    <text evidence="9">The sequence shown here is derived from an EMBL/GenBank/DDBJ whole genome shotgun (WGS) entry which is preliminary data.</text>
</comment>
<dbReference type="PROSITE" id="PS51902">
    <property type="entry name" value="CLPX_ZB"/>
    <property type="match status" value="1"/>
</dbReference>
<evidence type="ECO:0000256" key="5">
    <source>
        <dbReference type="ARBA" id="ARBA00023186"/>
    </source>
</evidence>
<dbReference type="CDD" id="cd19497">
    <property type="entry name" value="RecA-like_ClpX"/>
    <property type="match status" value="1"/>
</dbReference>
<dbReference type="Pfam" id="PF10431">
    <property type="entry name" value="ClpB_D2-small"/>
    <property type="match status" value="1"/>
</dbReference>
<dbReference type="SUPFAM" id="SSF57716">
    <property type="entry name" value="Glucocorticoid receptor-like (DNA-binding domain)"/>
    <property type="match status" value="1"/>
</dbReference>
<evidence type="ECO:0000256" key="7">
    <source>
        <dbReference type="PROSITE-ProRule" id="PRU01250"/>
    </source>
</evidence>
<comment type="similarity">
    <text evidence="6 7">Belongs to the ClpX chaperone family.</text>
</comment>
<dbReference type="Pfam" id="PF07724">
    <property type="entry name" value="AAA_2"/>
    <property type="match status" value="1"/>
</dbReference>
<keyword evidence="5 6" id="KW-0143">Chaperone</keyword>
<evidence type="ECO:0000256" key="2">
    <source>
        <dbReference type="ARBA" id="ARBA00022741"/>
    </source>
</evidence>
<dbReference type="GO" id="GO:0051603">
    <property type="term" value="P:proteolysis involved in protein catabolic process"/>
    <property type="evidence" value="ECO:0007669"/>
    <property type="project" value="TreeGrafter"/>
</dbReference>
<feature type="binding site" evidence="6 7">
    <location>
        <position position="19"/>
    </location>
    <ligand>
        <name>Zn(2+)</name>
        <dbReference type="ChEBI" id="CHEBI:29105"/>
    </ligand>
</feature>
<dbReference type="InterPro" id="IPR059188">
    <property type="entry name" value="Znf_CLPX-like"/>
</dbReference>
<dbReference type="GO" id="GO:0009376">
    <property type="term" value="C:HslUV protease complex"/>
    <property type="evidence" value="ECO:0007669"/>
    <property type="project" value="TreeGrafter"/>
</dbReference>
<dbReference type="SUPFAM" id="SSF52540">
    <property type="entry name" value="P-loop containing nucleoside triphosphate hydrolases"/>
    <property type="match status" value="1"/>
</dbReference>